<evidence type="ECO:0000313" key="4">
    <source>
        <dbReference type="Proteomes" id="UP000321947"/>
    </source>
</evidence>
<evidence type="ECO:0000313" key="3">
    <source>
        <dbReference type="Proteomes" id="UP000321393"/>
    </source>
</evidence>
<reference evidence="3 4" key="1">
    <citation type="submission" date="2019-08" db="EMBL/GenBank/DDBJ databases">
        <title>Draft genome sequences of two oriental melons (Cucumis melo L. var makuwa).</title>
        <authorList>
            <person name="Kwon S.-Y."/>
        </authorList>
    </citation>
    <scope>NUCLEOTIDE SEQUENCE [LARGE SCALE GENOMIC DNA]</scope>
    <source>
        <strain evidence="4">cv. Chang Bougi</strain>
        <strain evidence="3">cv. SW 3</strain>
        <tissue evidence="1">Leaf</tissue>
    </source>
</reference>
<organism evidence="1 3">
    <name type="scientific">Cucumis melo var. makuwa</name>
    <name type="common">Oriental melon</name>
    <dbReference type="NCBI Taxonomy" id="1194695"/>
    <lineage>
        <taxon>Eukaryota</taxon>
        <taxon>Viridiplantae</taxon>
        <taxon>Streptophyta</taxon>
        <taxon>Embryophyta</taxon>
        <taxon>Tracheophyta</taxon>
        <taxon>Spermatophyta</taxon>
        <taxon>Magnoliopsida</taxon>
        <taxon>eudicotyledons</taxon>
        <taxon>Gunneridae</taxon>
        <taxon>Pentapetalae</taxon>
        <taxon>rosids</taxon>
        <taxon>fabids</taxon>
        <taxon>Cucurbitales</taxon>
        <taxon>Cucurbitaceae</taxon>
        <taxon>Benincaseae</taxon>
        <taxon>Cucumis</taxon>
    </lineage>
</organism>
<dbReference type="OrthoDB" id="1921870at2759"/>
<evidence type="ECO:0000313" key="1">
    <source>
        <dbReference type="EMBL" id="KAA0054670.1"/>
    </source>
</evidence>
<protein>
    <submittedName>
        <fullName evidence="1">CACTA en-spm transposon protein</fullName>
    </submittedName>
</protein>
<accession>A0A5A7UHB6</accession>
<dbReference type="EMBL" id="SSTE01008830">
    <property type="protein sequence ID" value="KAA0054670.1"/>
    <property type="molecule type" value="Genomic_DNA"/>
</dbReference>
<dbReference type="Proteomes" id="UP000321947">
    <property type="component" value="Unassembled WGS sequence"/>
</dbReference>
<comment type="caution">
    <text evidence="1">The sequence shown here is derived from an EMBL/GenBank/DDBJ whole genome shotgun (WGS) entry which is preliminary data.</text>
</comment>
<sequence>MTHMDKHTPIDAKVLENVLHDRDLDDDHELIEQRGESVDRVELFWQTHILDEMLVSQATEDVHHQMLELQSQPTLEGSQPLSRDEICETVLGRRPGYSKGLGWGLKPKAHKTISANSSMKLCP</sequence>
<dbReference type="AlphaFoldDB" id="A0A5A7UHB6"/>
<dbReference type="Proteomes" id="UP000321393">
    <property type="component" value="Unassembled WGS sequence"/>
</dbReference>
<proteinExistence type="predicted"/>
<name>A0A5A7UHB6_CUCMM</name>
<gene>
    <name evidence="2" type="ORF">E5676_scaffold3734G00230</name>
    <name evidence="1" type="ORF">E6C27_scaffold24G004890</name>
</gene>
<evidence type="ECO:0000313" key="2">
    <source>
        <dbReference type="EMBL" id="TYK08601.1"/>
    </source>
</evidence>
<dbReference type="EMBL" id="SSTD01012547">
    <property type="protein sequence ID" value="TYK08601.1"/>
    <property type="molecule type" value="Genomic_DNA"/>
</dbReference>